<evidence type="ECO:0000313" key="1">
    <source>
        <dbReference type="EMBL" id="SSA37139.1"/>
    </source>
</evidence>
<organism evidence="1 2">
    <name type="scientific">Georgenia satyanarayanai</name>
    <dbReference type="NCBI Taxonomy" id="860221"/>
    <lineage>
        <taxon>Bacteria</taxon>
        <taxon>Bacillati</taxon>
        <taxon>Actinomycetota</taxon>
        <taxon>Actinomycetes</taxon>
        <taxon>Micrococcales</taxon>
        <taxon>Bogoriellaceae</taxon>
        <taxon>Georgenia</taxon>
    </lineage>
</organism>
<proteinExistence type="predicted"/>
<sequence>MTTDDAVCETTDAWGRPVLEEGPRYGPLDGDENAWPAQPMLVLSDEDVVACAVGFARAFSSEYFFTVWLIAVGPDGWTTRGAAELLDLPQRPPRDARHLLDHMGAELDGLSPGCAVVAAIASPDGGDRGAREVAWTRALLDAAGECHLPVLGIVAVGAHRARLLHATVPR</sequence>
<dbReference type="EMBL" id="UETB01000001">
    <property type="protein sequence ID" value="SSA37139.1"/>
    <property type="molecule type" value="Genomic_DNA"/>
</dbReference>
<evidence type="ECO:0000313" key="2">
    <source>
        <dbReference type="Proteomes" id="UP000250222"/>
    </source>
</evidence>
<dbReference type="OrthoDB" id="5148709at2"/>
<keyword evidence="2" id="KW-1185">Reference proteome</keyword>
<dbReference type="RefSeq" id="WP_110851205.1">
    <property type="nucleotide sequence ID" value="NZ_QKLZ01000001.1"/>
</dbReference>
<reference evidence="1 2" key="1">
    <citation type="submission" date="2016-10" db="EMBL/GenBank/DDBJ databases">
        <authorList>
            <person name="Cai Z."/>
        </authorList>
    </citation>
    <scope>NUCLEOTIDE SEQUENCE [LARGE SCALE GENOMIC DNA]</scope>
    <source>
        <strain evidence="1 2">CGMCC 1.10826</strain>
    </source>
</reference>
<gene>
    <name evidence="1" type="ORF">SAMN05216184_101758</name>
</gene>
<accession>A0A2Y9A3P0</accession>
<protein>
    <submittedName>
        <fullName evidence="1">Uncharacterized protein</fullName>
    </submittedName>
</protein>
<name>A0A2Y9A3P0_9MICO</name>
<dbReference type="Proteomes" id="UP000250222">
    <property type="component" value="Unassembled WGS sequence"/>
</dbReference>
<dbReference type="AlphaFoldDB" id="A0A2Y9A3P0"/>